<evidence type="ECO:0000313" key="2">
    <source>
        <dbReference type="Proteomes" id="UP000324222"/>
    </source>
</evidence>
<dbReference type="AlphaFoldDB" id="A0A5B7K0D0"/>
<name>A0A5B7K0D0_PORTR</name>
<gene>
    <name evidence="1" type="ORF">E2C01_098100</name>
</gene>
<reference evidence="1 2" key="1">
    <citation type="submission" date="2019-05" db="EMBL/GenBank/DDBJ databases">
        <title>Another draft genome of Portunus trituberculatus and its Hox gene families provides insights of decapod evolution.</title>
        <authorList>
            <person name="Jeong J.-H."/>
            <person name="Song I."/>
            <person name="Kim S."/>
            <person name="Choi T."/>
            <person name="Kim D."/>
            <person name="Ryu S."/>
            <person name="Kim W."/>
        </authorList>
    </citation>
    <scope>NUCLEOTIDE SEQUENCE [LARGE SCALE GENOMIC DNA]</scope>
    <source>
        <tissue evidence="1">Muscle</tissue>
    </source>
</reference>
<protein>
    <submittedName>
        <fullName evidence="1">Uncharacterized protein</fullName>
    </submittedName>
</protein>
<accession>A0A5B7K0D0</accession>
<keyword evidence="2" id="KW-1185">Reference proteome</keyword>
<dbReference type="EMBL" id="VSRR010131753">
    <property type="protein sequence ID" value="MPD02511.1"/>
    <property type="molecule type" value="Genomic_DNA"/>
</dbReference>
<sequence length="27" mass="3100">MEWCLCLQGVQRGRGRCLQHPHHPSAV</sequence>
<organism evidence="1 2">
    <name type="scientific">Portunus trituberculatus</name>
    <name type="common">Swimming crab</name>
    <name type="synonym">Neptunus trituberculatus</name>
    <dbReference type="NCBI Taxonomy" id="210409"/>
    <lineage>
        <taxon>Eukaryota</taxon>
        <taxon>Metazoa</taxon>
        <taxon>Ecdysozoa</taxon>
        <taxon>Arthropoda</taxon>
        <taxon>Crustacea</taxon>
        <taxon>Multicrustacea</taxon>
        <taxon>Malacostraca</taxon>
        <taxon>Eumalacostraca</taxon>
        <taxon>Eucarida</taxon>
        <taxon>Decapoda</taxon>
        <taxon>Pleocyemata</taxon>
        <taxon>Brachyura</taxon>
        <taxon>Eubrachyura</taxon>
        <taxon>Portunoidea</taxon>
        <taxon>Portunidae</taxon>
        <taxon>Portuninae</taxon>
        <taxon>Portunus</taxon>
    </lineage>
</organism>
<proteinExistence type="predicted"/>
<comment type="caution">
    <text evidence="1">The sequence shown here is derived from an EMBL/GenBank/DDBJ whole genome shotgun (WGS) entry which is preliminary data.</text>
</comment>
<dbReference type="Proteomes" id="UP000324222">
    <property type="component" value="Unassembled WGS sequence"/>
</dbReference>
<evidence type="ECO:0000313" key="1">
    <source>
        <dbReference type="EMBL" id="MPD02511.1"/>
    </source>
</evidence>